<keyword evidence="1" id="KW-0472">Membrane</keyword>
<evidence type="ECO:0000313" key="2">
    <source>
        <dbReference type="EMBL" id="AWI31255.1"/>
    </source>
</evidence>
<keyword evidence="1" id="KW-1133">Transmembrane helix</keyword>
<protein>
    <recommendedName>
        <fullName evidence="4">Conjugal transfer protein TrbC</fullName>
    </recommendedName>
</protein>
<accession>A0A2S1SXX7</accession>
<dbReference type="OrthoDB" id="4250843at2"/>
<dbReference type="RefSeq" id="WP_108907530.1">
    <property type="nucleotide sequence ID" value="NZ_CP029188.1"/>
</dbReference>
<dbReference type="KEGG" id="stir:DDW44_22580"/>
<evidence type="ECO:0000313" key="3">
    <source>
        <dbReference type="Proteomes" id="UP000244900"/>
    </source>
</evidence>
<evidence type="ECO:0008006" key="4">
    <source>
        <dbReference type="Google" id="ProtNLM"/>
    </source>
</evidence>
<reference evidence="2 3" key="1">
    <citation type="submission" date="2018-05" db="EMBL/GenBank/DDBJ databases">
        <title>Complete genome sequence of sponge-derived Streptomyces sp. HNM0039.</title>
        <authorList>
            <person name="Huang X."/>
            <person name="Zhou S."/>
        </authorList>
    </citation>
    <scope>NUCLEOTIDE SEQUENCE [LARGE SCALE GENOMIC DNA]</scope>
    <source>
        <strain evidence="2 3">HNM0039</strain>
    </source>
</reference>
<keyword evidence="1" id="KW-0812">Transmembrane</keyword>
<organism evidence="2 3">
    <name type="scientific">Streptomyces tirandamycinicus</name>
    <dbReference type="NCBI Taxonomy" id="2174846"/>
    <lineage>
        <taxon>Bacteria</taxon>
        <taxon>Bacillati</taxon>
        <taxon>Actinomycetota</taxon>
        <taxon>Actinomycetes</taxon>
        <taxon>Kitasatosporales</taxon>
        <taxon>Streptomycetaceae</taxon>
        <taxon>Streptomyces</taxon>
    </lineage>
</organism>
<dbReference type="AlphaFoldDB" id="A0A2S1SXX7"/>
<evidence type="ECO:0000256" key="1">
    <source>
        <dbReference type="SAM" id="Phobius"/>
    </source>
</evidence>
<sequence length="98" mass="9985">MIDTLHVLADAGQQALLAAPDPSKGAGNPPGWDKLTTVLHWVFQVVTVLCVAGVLIVGGRMAVTYRRGDGGEHMGGLAAVMFACVLVGSASALVTALT</sequence>
<dbReference type="EMBL" id="CP029188">
    <property type="protein sequence ID" value="AWI31255.1"/>
    <property type="molecule type" value="Genomic_DNA"/>
</dbReference>
<dbReference type="Proteomes" id="UP000244900">
    <property type="component" value="Chromosome"/>
</dbReference>
<gene>
    <name evidence="2" type="ORF">DDW44_22580</name>
</gene>
<feature type="transmembrane region" description="Helical" evidence="1">
    <location>
        <begin position="41"/>
        <end position="63"/>
    </location>
</feature>
<proteinExistence type="predicted"/>
<keyword evidence="3" id="KW-1185">Reference proteome</keyword>
<feature type="transmembrane region" description="Helical" evidence="1">
    <location>
        <begin position="75"/>
        <end position="97"/>
    </location>
</feature>
<name>A0A2S1SXX7_9ACTN</name>